<dbReference type="GO" id="GO:0016491">
    <property type="term" value="F:oxidoreductase activity"/>
    <property type="evidence" value="ECO:0007669"/>
    <property type="project" value="UniProtKB-KW"/>
</dbReference>
<evidence type="ECO:0000256" key="2">
    <source>
        <dbReference type="ARBA" id="ARBA00023002"/>
    </source>
</evidence>
<organism evidence="3 4">
    <name type="scientific">Halococcus hamelinensis 100A6</name>
    <dbReference type="NCBI Taxonomy" id="1132509"/>
    <lineage>
        <taxon>Archaea</taxon>
        <taxon>Methanobacteriati</taxon>
        <taxon>Methanobacteriota</taxon>
        <taxon>Stenosarchaea group</taxon>
        <taxon>Halobacteria</taxon>
        <taxon>Halobacteriales</taxon>
        <taxon>Halococcaceae</taxon>
        <taxon>Halococcus</taxon>
    </lineage>
</organism>
<dbReference type="PANTHER" id="PTHR11091:SF0">
    <property type="entry name" value="MALATE DEHYDROGENASE"/>
    <property type="match status" value="1"/>
</dbReference>
<dbReference type="InterPro" id="IPR036111">
    <property type="entry name" value="Mal/L-sulfo/L-lacto_DH-like_sf"/>
</dbReference>
<comment type="similarity">
    <text evidence="1">Belongs to the LDH2/MDH2 oxidoreductase family.</text>
</comment>
<sequence>MESSGPATRLDHDQLETFSAAVLREAGLGDDHAATVAEGVVDASRRGIDTHGVVRLDPYVEAVERGGINPDPDVSVTESGAGAAVVDGDDGPGQVTTMRGMETAMALAEEAGSAFVGVRNSNHFGAASFYTNHAAERGYIAIAMTHAGPSVAPFGGADPYLGTNPLSFSLPSDDFPITLDMATSVTAKGSVMVAEDEGREIPPEWAIDEEGDPITDPEAFHALRPMGGPKGYGLAFFVDAMCGVLLDADFGDEVAGMYDSLDAPQRAGHVVCAIDVDAFTDLDGFVDRMGRLATGVKGVRTAEDVDEVLLPGEPEARTKTDRLEAGIPVSGSLLESLEALADRYDLELT</sequence>
<dbReference type="PATRIC" id="fig|1132509.6.peg.559"/>
<comment type="caution">
    <text evidence="3">The sequence shown here is derived from an EMBL/GenBank/DDBJ whole genome shotgun (WGS) entry which is preliminary data.</text>
</comment>
<dbReference type="OrthoDB" id="40552at2157"/>
<dbReference type="Gene3D" id="3.30.1370.60">
    <property type="entry name" value="Hypothetical oxidoreductase yiak, domain 2"/>
    <property type="match status" value="1"/>
</dbReference>
<proteinExistence type="inferred from homology"/>
<dbReference type="RefSeq" id="WP_007690510.1">
    <property type="nucleotide sequence ID" value="NZ_AJRK01000429.1"/>
</dbReference>
<dbReference type="InterPro" id="IPR043143">
    <property type="entry name" value="Mal/L-sulf/L-lact_DH-like_NADP"/>
</dbReference>
<accession>M0M776</accession>
<dbReference type="InterPro" id="IPR003767">
    <property type="entry name" value="Malate/L-lactate_DH-like"/>
</dbReference>
<keyword evidence="2" id="KW-0560">Oxidoreductase</keyword>
<reference evidence="3 4" key="1">
    <citation type="journal article" date="2014" name="PLoS Genet.">
        <title>Phylogenetically driven sequencing of extremely halophilic archaea reveals strategies for static and dynamic osmo-response.</title>
        <authorList>
            <person name="Becker E.A."/>
            <person name="Seitzer P.M."/>
            <person name="Tritt A."/>
            <person name="Larsen D."/>
            <person name="Krusor M."/>
            <person name="Yao A.I."/>
            <person name="Wu D."/>
            <person name="Madern D."/>
            <person name="Eisen J.A."/>
            <person name="Darling A.E."/>
            <person name="Facciotti M.T."/>
        </authorList>
    </citation>
    <scope>NUCLEOTIDE SEQUENCE [LARGE SCALE GENOMIC DNA]</scope>
    <source>
        <strain evidence="3 4">100A6</strain>
    </source>
</reference>
<keyword evidence="4" id="KW-1185">Reference proteome</keyword>
<evidence type="ECO:0000313" key="4">
    <source>
        <dbReference type="Proteomes" id="UP000011566"/>
    </source>
</evidence>
<evidence type="ECO:0000313" key="3">
    <source>
        <dbReference type="EMBL" id="EMA41253.1"/>
    </source>
</evidence>
<dbReference type="Proteomes" id="UP000011566">
    <property type="component" value="Unassembled WGS sequence"/>
</dbReference>
<dbReference type="EMBL" id="AOMB01000006">
    <property type="protein sequence ID" value="EMA41253.1"/>
    <property type="molecule type" value="Genomic_DNA"/>
</dbReference>
<dbReference type="Gene3D" id="1.10.1530.10">
    <property type="match status" value="1"/>
</dbReference>
<dbReference type="Pfam" id="PF02615">
    <property type="entry name" value="Ldh_2"/>
    <property type="match status" value="1"/>
</dbReference>
<name>M0M776_9EURY</name>
<dbReference type="eggNOG" id="arCOG04874">
    <property type="taxonomic scope" value="Archaea"/>
</dbReference>
<protein>
    <submittedName>
        <fullName evidence="3">Malate dehydrogenase</fullName>
    </submittedName>
</protein>
<dbReference type="InterPro" id="IPR043144">
    <property type="entry name" value="Mal/L-sulf/L-lact_DH-like_ah"/>
</dbReference>
<dbReference type="AlphaFoldDB" id="M0M776"/>
<gene>
    <name evidence="3" type="ORF">C447_02372</name>
</gene>
<dbReference type="PANTHER" id="PTHR11091">
    <property type="entry name" value="OXIDOREDUCTASE-RELATED"/>
    <property type="match status" value="1"/>
</dbReference>
<evidence type="ECO:0000256" key="1">
    <source>
        <dbReference type="ARBA" id="ARBA00006056"/>
    </source>
</evidence>
<dbReference type="SUPFAM" id="SSF89733">
    <property type="entry name" value="L-sulfolactate dehydrogenase-like"/>
    <property type="match status" value="1"/>
</dbReference>